<dbReference type="Proteomes" id="UP000813385">
    <property type="component" value="Unassembled WGS sequence"/>
</dbReference>
<reference evidence="2" key="1">
    <citation type="journal article" date="2021" name="Nat. Commun.">
        <title>Genetic determinants of endophytism in the Arabidopsis root mycobiome.</title>
        <authorList>
            <person name="Mesny F."/>
            <person name="Miyauchi S."/>
            <person name="Thiergart T."/>
            <person name="Pickel B."/>
            <person name="Atanasova L."/>
            <person name="Karlsson M."/>
            <person name="Huettel B."/>
            <person name="Barry K.W."/>
            <person name="Haridas S."/>
            <person name="Chen C."/>
            <person name="Bauer D."/>
            <person name="Andreopoulos W."/>
            <person name="Pangilinan J."/>
            <person name="LaButti K."/>
            <person name="Riley R."/>
            <person name="Lipzen A."/>
            <person name="Clum A."/>
            <person name="Drula E."/>
            <person name="Henrissat B."/>
            <person name="Kohler A."/>
            <person name="Grigoriev I.V."/>
            <person name="Martin F.M."/>
            <person name="Hacquard S."/>
        </authorList>
    </citation>
    <scope>NUCLEOTIDE SEQUENCE</scope>
    <source>
        <strain evidence="2">MPI-CAGE-AT-0016</strain>
    </source>
</reference>
<feature type="region of interest" description="Disordered" evidence="1">
    <location>
        <begin position="145"/>
        <end position="182"/>
    </location>
</feature>
<name>A0A8K0X9R6_9PEZI</name>
<keyword evidence="3" id="KW-1185">Reference proteome</keyword>
<proteinExistence type="predicted"/>
<evidence type="ECO:0000313" key="3">
    <source>
        <dbReference type="Proteomes" id="UP000813385"/>
    </source>
</evidence>
<accession>A0A8K0X9R6</accession>
<protein>
    <submittedName>
        <fullName evidence="2">Uncharacterized protein</fullName>
    </submittedName>
</protein>
<dbReference type="EMBL" id="JAGPXD010000001">
    <property type="protein sequence ID" value="KAH7377162.1"/>
    <property type="molecule type" value="Genomic_DNA"/>
</dbReference>
<evidence type="ECO:0000256" key="1">
    <source>
        <dbReference type="SAM" id="MobiDB-lite"/>
    </source>
</evidence>
<comment type="caution">
    <text evidence="2">The sequence shown here is derived from an EMBL/GenBank/DDBJ whole genome shotgun (WGS) entry which is preliminary data.</text>
</comment>
<sequence>MGRSLPSTVPSTTTAAAALPAVCIPAACILNRRRATPAFGSNSGIAQTPGAGMQARCPLLLRIEAGCILTPGLLYHVPVAAVLVARCIETPNTDNHLSHHNDLESGTMGLGKLTLLLGAVYAAKKFLQERELLLRHLDRTTEPWVDDNHDSYGSRRRSRSAYTPPRGSRRRSRNCDDRGSFRKAGTLPPLHCSTCE</sequence>
<gene>
    <name evidence="2" type="ORF">B0T11DRAFT_273616</name>
</gene>
<evidence type="ECO:0000313" key="2">
    <source>
        <dbReference type="EMBL" id="KAH7377162.1"/>
    </source>
</evidence>
<dbReference type="AlphaFoldDB" id="A0A8K0X9R6"/>
<organism evidence="2 3">
    <name type="scientific">Plectosphaerella cucumerina</name>
    <dbReference type="NCBI Taxonomy" id="40658"/>
    <lineage>
        <taxon>Eukaryota</taxon>
        <taxon>Fungi</taxon>
        <taxon>Dikarya</taxon>
        <taxon>Ascomycota</taxon>
        <taxon>Pezizomycotina</taxon>
        <taxon>Sordariomycetes</taxon>
        <taxon>Hypocreomycetidae</taxon>
        <taxon>Glomerellales</taxon>
        <taxon>Plectosphaerellaceae</taxon>
        <taxon>Plectosphaerella</taxon>
    </lineage>
</organism>